<dbReference type="AlphaFoldDB" id="A0A915LT72"/>
<reference evidence="4" key="1">
    <citation type="submission" date="2022-11" db="UniProtKB">
        <authorList>
            <consortium name="WormBaseParasite"/>
        </authorList>
    </citation>
    <scope>IDENTIFICATION</scope>
</reference>
<keyword evidence="3" id="KW-1185">Reference proteome</keyword>
<dbReference type="PANTHER" id="PTHR41349">
    <property type="match status" value="1"/>
</dbReference>
<dbReference type="Proteomes" id="UP000887561">
    <property type="component" value="Unplaced"/>
</dbReference>
<dbReference type="InterPro" id="IPR036691">
    <property type="entry name" value="Endo/exonu/phosph_ase_sf"/>
</dbReference>
<evidence type="ECO:0000313" key="4">
    <source>
        <dbReference type="WBParaSite" id="scaffold15_cov343.g31"/>
    </source>
</evidence>
<dbReference type="PANTHER" id="PTHR41349:SF1">
    <property type="entry name" value="PROTEIN CBG08683"/>
    <property type="match status" value="1"/>
</dbReference>
<feature type="domain" description="Endonuclease/exonuclease/phosphatase" evidence="2">
    <location>
        <begin position="22"/>
        <end position="346"/>
    </location>
</feature>
<organism evidence="3 4">
    <name type="scientific">Meloidogyne javanica</name>
    <name type="common">Root-knot nematode worm</name>
    <dbReference type="NCBI Taxonomy" id="6303"/>
    <lineage>
        <taxon>Eukaryota</taxon>
        <taxon>Metazoa</taxon>
        <taxon>Ecdysozoa</taxon>
        <taxon>Nematoda</taxon>
        <taxon>Chromadorea</taxon>
        <taxon>Rhabditida</taxon>
        <taxon>Tylenchina</taxon>
        <taxon>Tylenchomorpha</taxon>
        <taxon>Tylenchoidea</taxon>
        <taxon>Meloidogynidae</taxon>
        <taxon>Meloidogyninae</taxon>
        <taxon>Meloidogyne</taxon>
        <taxon>Meloidogyne incognita group</taxon>
    </lineage>
</organism>
<evidence type="ECO:0000256" key="1">
    <source>
        <dbReference type="SAM" id="MobiDB-lite"/>
    </source>
</evidence>
<dbReference type="Gene3D" id="3.60.10.10">
    <property type="entry name" value="Endonuclease/exonuclease/phosphatase"/>
    <property type="match status" value="1"/>
</dbReference>
<dbReference type="SUPFAM" id="SSF56219">
    <property type="entry name" value="DNase I-like"/>
    <property type="match status" value="1"/>
</dbReference>
<sequence>MTRNIQEDANNVRGSERPLRVMTFNLWVSGANVKDGLGKIARHINKVNPDIVALQEVRTLETAEKLIELLEPSKWQYRQHPLALYPDTAILTKHQFIDDQQYLHLQFAVKQNISSDYSLLKQQNEDEESKNSSTNPSITTYGMGASIWLKEDDPEKKHLINFVSLHLDWRAYGPYAANNKKVNETTQIMAGERNKQGYGRAQNIEQLLGNEIFKRYMKNSETQPLIVAGDFNSPSHLDWVEETKDIHGGWVFEWPATKLIMDAGLNDSFRALYPDPIKEPGITWSTVQKTSGPDWDWTIPEPQDRIDFIFYKPNEHFWPTNSQIYSGKEVLKPMPGHYNNDWPSDHFAVISEFVINFKVEKKKDKTNEEGEEMEEKTNYYYEKNNENNSDSALTLINSPEMTNFS</sequence>
<dbReference type="Pfam" id="PF03372">
    <property type="entry name" value="Exo_endo_phos"/>
    <property type="match status" value="1"/>
</dbReference>
<name>A0A915LT72_MELJA</name>
<dbReference type="GO" id="GO:0003824">
    <property type="term" value="F:catalytic activity"/>
    <property type="evidence" value="ECO:0007669"/>
    <property type="project" value="InterPro"/>
</dbReference>
<proteinExistence type="predicted"/>
<evidence type="ECO:0000259" key="2">
    <source>
        <dbReference type="Pfam" id="PF03372"/>
    </source>
</evidence>
<dbReference type="InterPro" id="IPR005135">
    <property type="entry name" value="Endo/exonuclease/phosphatase"/>
</dbReference>
<dbReference type="WBParaSite" id="scaffold15_cov343.g31">
    <property type="protein sequence ID" value="scaffold15_cov343.g31"/>
    <property type="gene ID" value="scaffold15_cov343.g31"/>
</dbReference>
<accession>A0A915LT72</accession>
<feature type="compositionally biased region" description="Polar residues" evidence="1">
    <location>
        <begin position="389"/>
        <end position="405"/>
    </location>
</feature>
<evidence type="ECO:0000313" key="3">
    <source>
        <dbReference type="Proteomes" id="UP000887561"/>
    </source>
</evidence>
<feature type="region of interest" description="Disordered" evidence="1">
    <location>
        <begin position="382"/>
        <end position="405"/>
    </location>
</feature>
<protein>
    <submittedName>
        <fullName evidence="4">Endonuclease/exonuclease/phosphatase domain-containing protein</fullName>
    </submittedName>
</protein>